<comment type="caution">
    <text evidence="2">The sequence shown here is derived from an EMBL/GenBank/DDBJ whole genome shotgun (WGS) entry which is preliminary data.</text>
</comment>
<dbReference type="EMBL" id="VCGU01000010">
    <property type="protein sequence ID" value="TRY68270.1"/>
    <property type="molecule type" value="Genomic_DNA"/>
</dbReference>
<organism evidence="2 3">
    <name type="scientific">Tigriopus californicus</name>
    <name type="common">Marine copepod</name>
    <dbReference type="NCBI Taxonomy" id="6832"/>
    <lineage>
        <taxon>Eukaryota</taxon>
        <taxon>Metazoa</taxon>
        <taxon>Ecdysozoa</taxon>
        <taxon>Arthropoda</taxon>
        <taxon>Crustacea</taxon>
        <taxon>Multicrustacea</taxon>
        <taxon>Hexanauplia</taxon>
        <taxon>Copepoda</taxon>
        <taxon>Harpacticoida</taxon>
        <taxon>Harpacticidae</taxon>
        <taxon>Tigriopus</taxon>
    </lineage>
</organism>
<dbReference type="AlphaFoldDB" id="A0A553NS79"/>
<accession>A0A553NS79</accession>
<gene>
    <name evidence="2" type="ORF">TCAL_16490</name>
</gene>
<name>A0A553NS79_TIGCA</name>
<evidence type="ECO:0000313" key="3">
    <source>
        <dbReference type="Proteomes" id="UP000318571"/>
    </source>
</evidence>
<feature type="region of interest" description="Disordered" evidence="1">
    <location>
        <begin position="358"/>
        <end position="379"/>
    </location>
</feature>
<evidence type="ECO:0000313" key="2">
    <source>
        <dbReference type="EMBL" id="TRY68270.1"/>
    </source>
</evidence>
<proteinExistence type="predicted"/>
<feature type="compositionally biased region" description="Basic and acidic residues" evidence="1">
    <location>
        <begin position="358"/>
        <end position="367"/>
    </location>
</feature>
<protein>
    <submittedName>
        <fullName evidence="2">Uncharacterized protein</fullName>
    </submittedName>
</protein>
<reference evidence="2 3" key="1">
    <citation type="journal article" date="2018" name="Nat. Ecol. Evol.">
        <title>Genomic signatures of mitonuclear coevolution across populations of Tigriopus californicus.</title>
        <authorList>
            <person name="Barreto F.S."/>
            <person name="Watson E.T."/>
            <person name="Lima T.G."/>
            <person name="Willett C.S."/>
            <person name="Edmands S."/>
            <person name="Li W."/>
            <person name="Burton R.S."/>
        </authorList>
    </citation>
    <scope>NUCLEOTIDE SEQUENCE [LARGE SCALE GENOMIC DNA]</scope>
    <source>
        <strain evidence="2 3">San Diego</strain>
    </source>
</reference>
<keyword evidence="3" id="KW-1185">Reference proteome</keyword>
<sequence length="379" mass="43751">MDNATTNRKYFKKILCDGELKPFIQHPIDPNLKLFIFFDSVHNKKNAFNSFMNREQFICLPFHGVEIGSPNFRHIRDLYDKECGQDVKIAHKLTQKSLCPNSIEKTSVSHTEAIFHESTSAGLKFYNAKNPSWTDTAIRQAWNILNVKSKFMGIAKLYPYREPIDSVDHENLKFLQRLVDWMNESLIKRARCEDCKTLLSKADQPLMDLDVSQTPDNEETMTKEKLLMQINRGGLCTPSELIFMLCLHLWLIFRLISSSAVKDKLVLSEKPWLVFGLVAFDLLNDTPDMETVFQHQCESGHQLQDHFRVAATKMLNIFLKNEAKMTNKIRGTKRGSNTTNKSRTNRKCSFKFQTFKDADDSQERDDGMWATVSQESFAG</sequence>
<evidence type="ECO:0000256" key="1">
    <source>
        <dbReference type="SAM" id="MobiDB-lite"/>
    </source>
</evidence>
<dbReference type="Proteomes" id="UP000318571">
    <property type="component" value="Chromosome 1"/>
</dbReference>